<keyword evidence="3" id="KW-1185">Reference proteome</keyword>
<protein>
    <submittedName>
        <fullName evidence="2">TIGR02206 family membrane protein</fullName>
    </submittedName>
</protein>
<reference evidence="2 3" key="1">
    <citation type="journal article" date="2019" name="Int. J. Syst. Evol. Microbiol.">
        <title>The Global Catalogue of Microorganisms (GCM) 10K type strain sequencing project: providing services to taxonomists for standard genome sequencing and annotation.</title>
        <authorList>
            <consortium name="The Broad Institute Genomics Platform"/>
            <consortium name="The Broad Institute Genome Sequencing Center for Infectious Disease"/>
            <person name="Wu L."/>
            <person name="Ma J."/>
        </authorList>
    </citation>
    <scope>NUCLEOTIDE SEQUENCE [LARGE SCALE GENOMIC DNA]</scope>
    <source>
        <strain evidence="2 3">JCM 15309</strain>
    </source>
</reference>
<dbReference type="RefSeq" id="WP_344045427.1">
    <property type="nucleotide sequence ID" value="NZ_BAAAPB010000002.1"/>
</dbReference>
<feature type="transmembrane region" description="Helical" evidence="1">
    <location>
        <begin position="99"/>
        <end position="117"/>
    </location>
</feature>
<dbReference type="EMBL" id="BAAAPB010000002">
    <property type="protein sequence ID" value="GAA1965090.1"/>
    <property type="molecule type" value="Genomic_DNA"/>
</dbReference>
<organism evidence="2 3">
    <name type="scientific">Nocardioides panacihumi</name>
    <dbReference type="NCBI Taxonomy" id="400774"/>
    <lineage>
        <taxon>Bacteria</taxon>
        <taxon>Bacillati</taxon>
        <taxon>Actinomycetota</taxon>
        <taxon>Actinomycetes</taxon>
        <taxon>Propionibacteriales</taxon>
        <taxon>Nocardioidaceae</taxon>
        <taxon>Nocardioides</taxon>
    </lineage>
</organism>
<dbReference type="Proteomes" id="UP001500571">
    <property type="component" value="Unassembled WGS sequence"/>
</dbReference>
<keyword evidence="1" id="KW-1133">Transmembrane helix</keyword>
<name>A0ABN2R8E8_9ACTN</name>
<evidence type="ECO:0000313" key="3">
    <source>
        <dbReference type="Proteomes" id="UP001500571"/>
    </source>
</evidence>
<dbReference type="InterPro" id="IPR011737">
    <property type="entry name" value="CHP02206_TP0381"/>
</dbReference>
<evidence type="ECO:0000313" key="2">
    <source>
        <dbReference type="EMBL" id="GAA1965090.1"/>
    </source>
</evidence>
<keyword evidence="1" id="KW-0812">Transmembrane</keyword>
<sequence>MAGTFEPYGASHAVAAAIGAVGAVGVVLLGRRILGRPLEERVRRGFALLIPVFTVPLQVRQWLPGEFDLGTSLPLQICDLSWLVAMHALWTRSRRTSALLYYWGLTLTVQAVVTPTLGKDFPDPEYVMFWGMHLLTIWAALFMVVGLDVRPDWPGYRFTVLCTMVWLAVVMTFNAVAGTNYGYLARKPDVSSLLDVFGPWPLYVVVEAAVLLAGWALITWPWVRWPAPIEVRTGRRPGRP</sequence>
<accession>A0ABN2R8E8</accession>
<feature type="transmembrane region" description="Helical" evidence="1">
    <location>
        <begin position="129"/>
        <end position="147"/>
    </location>
</feature>
<proteinExistence type="predicted"/>
<feature type="transmembrane region" description="Helical" evidence="1">
    <location>
        <begin position="159"/>
        <end position="182"/>
    </location>
</feature>
<comment type="caution">
    <text evidence="2">The sequence shown here is derived from an EMBL/GenBank/DDBJ whole genome shotgun (WGS) entry which is preliminary data.</text>
</comment>
<feature type="transmembrane region" description="Helical" evidence="1">
    <location>
        <begin position="202"/>
        <end position="223"/>
    </location>
</feature>
<gene>
    <name evidence="2" type="ORF">GCM10009798_26690</name>
</gene>
<feature type="transmembrane region" description="Helical" evidence="1">
    <location>
        <begin position="12"/>
        <end position="34"/>
    </location>
</feature>
<keyword evidence="1" id="KW-0472">Membrane</keyword>
<evidence type="ECO:0000256" key="1">
    <source>
        <dbReference type="SAM" id="Phobius"/>
    </source>
</evidence>
<dbReference type="NCBIfam" id="TIGR02206">
    <property type="entry name" value="intg_mem_TP0381"/>
    <property type="match status" value="1"/>
</dbReference>
<dbReference type="Pfam" id="PF14808">
    <property type="entry name" value="TMEM164"/>
    <property type="match status" value="1"/>
</dbReference>